<gene>
    <name evidence="3" type="ORF">GCM10009129_08730</name>
</gene>
<dbReference type="PROSITE" id="PS51782">
    <property type="entry name" value="LYSM"/>
    <property type="match status" value="3"/>
</dbReference>
<dbReference type="SUPFAM" id="SSF54106">
    <property type="entry name" value="LysM domain"/>
    <property type="match status" value="3"/>
</dbReference>
<dbReference type="RefSeq" id="WP_201503650.1">
    <property type="nucleotide sequence ID" value="NZ_BAAAFR010000001.1"/>
</dbReference>
<dbReference type="InterPro" id="IPR036779">
    <property type="entry name" value="LysM_dom_sf"/>
</dbReference>
<name>A0ABP3FEI8_9GAMM</name>
<evidence type="ECO:0000313" key="3">
    <source>
        <dbReference type="EMBL" id="GAA0313658.1"/>
    </source>
</evidence>
<sequence length="248" mass="25817">MSNRYRDGAIGSLLGCALAFGISMAHAAPQTRAHQIVAGDNLSVLSKRYNVSVDMLAKANNITPKTTIVIGDTLNIPMPAANTTAAKKIPTQPAASTANTTKYQIKSGDTLLAIAKRYNVSVEALTAANDMTATTIIRAGDTLVLPKNAKAAPVTPAVTLVPKPQPSANSTPVATAVATSREMPDTYTVQAGDTLMGIANRYGISYQDIATASGIDANATLQIGQTLRLKLAPAVQTTAMAMVDDDIY</sequence>
<reference evidence="4" key="1">
    <citation type="journal article" date="2019" name="Int. J. Syst. Evol. Microbiol.">
        <title>The Global Catalogue of Microorganisms (GCM) 10K type strain sequencing project: providing services to taxonomists for standard genome sequencing and annotation.</title>
        <authorList>
            <consortium name="The Broad Institute Genomics Platform"/>
            <consortium name="The Broad Institute Genome Sequencing Center for Infectious Disease"/>
            <person name="Wu L."/>
            <person name="Ma J."/>
        </authorList>
    </citation>
    <scope>NUCLEOTIDE SEQUENCE [LARGE SCALE GENOMIC DNA]</scope>
    <source>
        <strain evidence="4">JCM 16343</strain>
    </source>
</reference>
<accession>A0ABP3FEI8</accession>
<protein>
    <recommendedName>
        <fullName evidence="2">LysM domain-containing protein</fullName>
    </recommendedName>
</protein>
<keyword evidence="4" id="KW-1185">Reference proteome</keyword>
<feature type="chain" id="PRO_5046533517" description="LysM domain-containing protein" evidence="1">
    <location>
        <begin position="28"/>
        <end position="248"/>
    </location>
</feature>
<keyword evidence="1" id="KW-0732">Signal</keyword>
<comment type="caution">
    <text evidence="3">The sequence shown here is derived from an EMBL/GenBank/DDBJ whole genome shotgun (WGS) entry which is preliminary data.</text>
</comment>
<dbReference type="CDD" id="cd00118">
    <property type="entry name" value="LysM"/>
    <property type="match status" value="3"/>
</dbReference>
<organism evidence="3 4">
    <name type="scientific">Psychrobacter aestuarii</name>
    <dbReference type="NCBI Taxonomy" id="556327"/>
    <lineage>
        <taxon>Bacteria</taxon>
        <taxon>Pseudomonadati</taxon>
        <taxon>Pseudomonadota</taxon>
        <taxon>Gammaproteobacteria</taxon>
        <taxon>Moraxellales</taxon>
        <taxon>Moraxellaceae</taxon>
        <taxon>Psychrobacter</taxon>
    </lineage>
</organism>
<dbReference type="SMART" id="SM00257">
    <property type="entry name" value="LysM"/>
    <property type="match status" value="3"/>
</dbReference>
<feature type="domain" description="LysM" evidence="2">
    <location>
        <begin position="185"/>
        <end position="229"/>
    </location>
</feature>
<evidence type="ECO:0000259" key="2">
    <source>
        <dbReference type="PROSITE" id="PS51782"/>
    </source>
</evidence>
<dbReference type="Gene3D" id="3.10.350.10">
    <property type="entry name" value="LysM domain"/>
    <property type="match status" value="3"/>
</dbReference>
<feature type="signal peptide" evidence="1">
    <location>
        <begin position="1"/>
        <end position="27"/>
    </location>
</feature>
<dbReference type="PANTHER" id="PTHR33734">
    <property type="entry name" value="LYSM DOMAIN-CONTAINING GPI-ANCHORED PROTEIN 2"/>
    <property type="match status" value="1"/>
</dbReference>
<proteinExistence type="predicted"/>
<dbReference type="InterPro" id="IPR018392">
    <property type="entry name" value="LysM"/>
</dbReference>
<dbReference type="Proteomes" id="UP001501787">
    <property type="component" value="Unassembled WGS sequence"/>
</dbReference>
<feature type="domain" description="LysM" evidence="2">
    <location>
        <begin position="32"/>
        <end position="76"/>
    </location>
</feature>
<dbReference type="EMBL" id="BAAAFR010000001">
    <property type="protein sequence ID" value="GAA0313658.1"/>
    <property type="molecule type" value="Genomic_DNA"/>
</dbReference>
<dbReference type="PANTHER" id="PTHR33734:SF22">
    <property type="entry name" value="MEMBRANE-BOUND LYTIC MUREIN TRANSGLYCOSYLASE D"/>
    <property type="match status" value="1"/>
</dbReference>
<evidence type="ECO:0000256" key="1">
    <source>
        <dbReference type="SAM" id="SignalP"/>
    </source>
</evidence>
<feature type="domain" description="LysM" evidence="2">
    <location>
        <begin position="101"/>
        <end position="145"/>
    </location>
</feature>
<dbReference type="Pfam" id="PF01476">
    <property type="entry name" value="LysM"/>
    <property type="match status" value="3"/>
</dbReference>
<evidence type="ECO:0000313" key="4">
    <source>
        <dbReference type="Proteomes" id="UP001501787"/>
    </source>
</evidence>